<dbReference type="PANTHER" id="PTHR37299">
    <property type="entry name" value="TRANSCRIPTIONAL REGULATOR-RELATED"/>
    <property type="match status" value="1"/>
</dbReference>
<dbReference type="InterPro" id="IPR001789">
    <property type="entry name" value="Sig_transdc_resp-reg_receiver"/>
</dbReference>
<dbReference type="InterPro" id="IPR007492">
    <property type="entry name" value="LytTR_DNA-bd_dom"/>
</dbReference>
<dbReference type="SMART" id="SM00850">
    <property type="entry name" value="LytTR"/>
    <property type="match status" value="1"/>
</dbReference>
<dbReference type="InterPro" id="IPR046947">
    <property type="entry name" value="LytR-like"/>
</dbReference>
<comment type="function">
    <text evidence="2">May play the central regulatory role in sporulation. It may be an element of the effector pathway responsible for the activation of sporulation genes in response to nutritional stress. Spo0A may act in concert with spo0H (a sigma factor) to control the expression of some genes that are critical to the sporulation process.</text>
</comment>
<evidence type="ECO:0000256" key="1">
    <source>
        <dbReference type="ARBA" id="ARBA00018672"/>
    </source>
</evidence>
<dbReference type="PROSITE" id="PS50930">
    <property type="entry name" value="HTH_LYTTR"/>
    <property type="match status" value="1"/>
</dbReference>
<organism evidence="6 7">
    <name type="scientific">Subdoligranulum variabile</name>
    <dbReference type="NCBI Taxonomy" id="214851"/>
    <lineage>
        <taxon>Bacteria</taxon>
        <taxon>Bacillati</taxon>
        <taxon>Bacillota</taxon>
        <taxon>Clostridia</taxon>
        <taxon>Eubacteriales</taxon>
        <taxon>Oscillospiraceae</taxon>
        <taxon>Subdoligranulum</taxon>
    </lineage>
</organism>
<dbReference type="InterPro" id="IPR011006">
    <property type="entry name" value="CheY-like_superfamily"/>
</dbReference>
<keyword evidence="6" id="KW-0238">DNA-binding</keyword>
<evidence type="ECO:0000259" key="4">
    <source>
        <dbReference type="PROSITE" id="PS50110"/>
    </source>
</evidence>
<evidence type="ECO:0000256" key="3">
    <source>
        <dbReference type="PROSITE-ProRule" id="PRU00169"/>
    </source>
</evidence>
<evidence type="ECO:0000256" key="2">
    <source>
        <dbReference type="ARBA" id="ARBA00024867"/>
    </source>
</evidence>
<feature type="modified residue" description="4-aspartylphosphate" evidence="3">
    <location>
        <position position="56"/>
    </location>
</feature>
<reference evidence="6" key="2">
    <citation type="submission" date="2021-09" db="EMBL/GenBank/DDBJ databases">
        <authorList>
            <person name="Gilroy R."/>
        </authorList>
    </citation>
    <scope>NUCLEOTIDE SEQUENCE</scope>
    <source>
        <strain evidence="6">ChiBcec21-2208</strain>
    </source>
</reference>
<dbReference type="Pfam" id="PF00072">
    <property type="entry name" value="Response_reg"/>
    <property type="match status" value="1"/>
</dbReference>
<reference evidence="6" key="1">
    <citation type="journal article" date="2021" name="PeerJ">
        <title>Extensive microbial diversity within the chicken gut microbiome revealed by metagenomics and culture.</title>
        <authorList>
            <person name="Gilroy R."/>
            <person name="Ravi A."/>
            <person name="Getino M."/>
            <person name="Pursley I."/>
            <person name="Horton D.L."/>
            <person name="Alikhan N.F."/>
            <person name="Baker D."/>
            <person name="Gharbi K."/>
            <person name="Hall N."/>
            <person name="Watson M."/>
            <person name="Adriaenssens E.M."/>
            <person name="Foster-Nyarko E."/>
            <person name="Jarju S."/>
            <person name="Secka A."/>
            <person name="Antonio M."/>
            <person name="Oren A."/>
            <person name="Chaudhuri R.R."/>
            <person name="La Ragione R."/>
            <person name="Hildebrand F."/>
            <person name="Pallen M.J."/>
        </authorList>
    </citation>
    <scope>NUCLEOTIDE SEQUENCE</scope>
    <source>
        <strain evidence="6">ChiBcec21-2208</strain>
    </source>
</reference>
<evidence type="ECO:0000313" key="6">
    <source>
        <dbReference type="EMBL" id="HJG27847.1"/>
    </source>
</evidence>
<dbReference type="PANTHER" id="PTHR37299:SF1">
    <property type="entry name" value="STAGE 0 SPORULATION PROTEIN A HOMOLOG"/>
    <property type="match status" value="1"/>
</dbReference>
<feature type="domain" description="Response regulatory" evidence="4">
    <location>
        <begin position="3"/>
        <end position="119"/>
    </location>
</feature>
<dbReference type="GO" id="GO:0000156">
    <property type="term" value="F:phosphorelay response regulator activity"/>
    <property type="evidence" value="ECO:0007669"/>
    <property type="project" value="InterPro"/>
</dbReference>
<dbReference type="Proteomes" id="UP000782880">
    <property type="component" value="Unassembled WGS sequence"/>
</dbReference>
<keyword evidence="3" id="KW-0597">Phosphoprotein</keyword>
<dbReference type="GO" id="GO:0003677">
    <property type="term" value="F:DNA binding"/>
    <property type="evidence" value="ECO:0007669"/>
    <property type="project" value="UniProtKB-KW"/>
</dbReference>
<evidence type="ECO:0000259" key="5">
    <source>
        <dbReference type="PROSITE" id="PS50930"/>
    </source>
</evidence>
<dbReference type="SMART" id="SM00448">
    <property type="entry name" value="REC"/>
    <property type="match status" value="1"/>
</dbReference>
<dbReference type="PROSITE" id="PS50110">
    <property type="entry name" value="RESPONSE_REGULATORY"/>
    <property type="match status" value="1"/>
</dbReference>
<proteinExistence type="predicted"/>
<dbReference type="SUPFAM" id="SSF52172">
    <property type="entry name" value="CheY-like"/>
    <property type="match status" value="1"/>
</dbReference>
<dbReference type="Gene3D" id="2.40.50.1020">
    <property type="entry name" value="LytTr DNA-binding domain"/>
    <property type="match status" value="1"/>
</dbReference>
<dbReference type="Pfam" id="PF04397">
    <property type="entry name" value="LytTR"/>
    <property type="match status" value="1"/>
</dbReference>
<dbReference type="Gene3D" id="3.40.50.2300">
    <property type="match status" value="1"/>
</dbReference>
<accession>A0A921IL24</accession>
<protein>
    <recommendedName>
        <fullName evidence="1">Stage 0 sporulation protein A homolog</fullName>
    </recommendedName>
</protein>
<comment type="caution">
    <text evidence="6">The sequence shown here is derived from an EMBL/GenBank/DDBJ whole genome shotgun (WGS) entry which is preliminary data.</text>
</comment>
<dbReference type="AlphaFoldDB" id="A0A921IL24"/>
<evidence type="ECO:0000313" key="7">
    <source>
        <dbReference type="Proteomes" id="UP000782880"/>
    </source>
</evidence>
<gene>
    <name evidence="6" type="ORF">K8V20_04270</name>
</gene>
<dbReference type="EMBL" id="DYVE01000110">
    <property type="protein sequence ID" value="HJG27847.1"/>
    <property type="molecule type" value="Genomic_DNA"/>
</dbReference>
<sequence>MLHIVLCDDDAAFTADLAQRIEALPAFSPRSMRVRCLTDPAALLADEEPCDLLLLDIDLGQCNGIEVARTLRRTRPDTVLIFVTNYKEYAPEGYEVNAFRYLAKGELDGKLEAYFEDALAVCCARRQTVELVCGGEPVAVPLPALMYIESRGRDRHLHLQGGPRSHLVTHTTLTQLEELLRDQGFLRLHKSYLVNMAYLDTLQSTGARLTDGTALPVSTRSYRVSKQRFLAWKGRQVC</sequence>
<name>A0A921IL24_9FIRM</name>
<feature type="domain" description="HTH LytTR-type" evidence="5">
    <location>
        <begin position="134"/>
        <end position="231"/>
    </location>
</feature>